<dbReference type="SUPFAM" id="SSF53335">
    <property type="entry name" value="S-adenosyl-L-methionine-dependent methyltransferases"/>
    <property type="match status" value="1"/>
</dbReference>
<feature type="transmembrane region" description="Helical" evidence="2">
    <location>
        <begin position="272"/>
        <end position="291"/>
    </location>
</feature>
<name>A0A1U7HFH2_9CYAN</name>
<feature type="transmembrane region" description="Helical" evidence="2">
    <location>
        <begin position="442"/>
        <end position="460"/>
    </location>
</feature>
<feature type="transmembrane region" description="Helical" evidence="2">
    <location>
        <begin position="160"/>
        <end position="184"/>
    </location>
</feature>
<organism evidence="3 4">
    <name type="scientific">Hydrococcus rivularis NIES-593</name>
    <dbReference type="NCBI Taxonomy" id="1921803"/>
    <lineage>
        <taxon>Bacteria</taxon>
        <taxon>Bacillati</taxon>
        <taxon>Cyanobacteriota</taxon>
        <taxon>Cyanophyceae</taxon>
        <taxon>Pleurocapsales</taxon>
        <taxon>Hydrococcaceae</taxon>
        <taxon>Hydrococcus</taxon>
    </lineage>
</organism>
<sequence>MLPSKTSTATTTWALPALFAIFFISGFTALLYQVVWQRMLGLFSGSDVRSVTIVVASYLVGLGLGSLFGGFLSDRLSSRQSVQTYGLCNLGIAAFAVFSRFLFYDLLFLKLRYLARSPVSTLLIAFISLLIPTILMGLSLPLLSKAIACRADKAASGIGLLYGINTLGSGLGSLICGWYIIGTLGYEETVYVGAALNAMVGIVALGSAYQFGRDRFLRDAGVATIDPLSSPVAPSVKNWCILVFLSGFVAISLEIIWFRVLDIALQSNAYTYAHLLAFLLVSNALGSLMGAKAIRYIRQPRRVFLAIQGFVAAYSAIAIWFIGLYWQSHPDLRSDIGYIDPNNITAAVVFKYLVLPSIMIVLPNLLLGFYFPLVQKAVQTDDRTIGRRVGLILVANILGNTAGSLLTGLVLLDKLGTANSLRLLVLLGLGFVLAIRPNWMKAKFIGALALILLAAVVFFPNNTRLWASLHSIEPEQYFIVAEDSTGVAAIAQDNRQGMLLASGQIQANFPYMHVHALLGSIPALLHPNPAQVMIIGLGSGGTPHTIGVNPLTQRVRVVEILGAELPVLQEYAKTTVGKPLGFLFQDPRYDIVVNDGRRELVLADRKFDIIEADAIQPWRSRAGMLYSQEFFQEVRSRLAPGGFFAQWNVGPEAEQTFRNVFPSVTRLDLSGGLSVLIGSERPVDFNREKLLTRLDSPAVSSFLAKAGVNVEAIRTDVKAAGVSMYSHEKDGQPKAINTDLFARSEYYLNRPSK</sequence>
<feature type="transmembrane region" description="Helical" evidence="2">
    <location>
        <begin position="239"/>
        <end position="260"/>
    </location>
</feature>
<keyword evidence="2" id="KW-1133">Transmembrane helix</keyword>
<dbReference type="AlphaFoldDB" id="A0A1U7HFH2"/>
<feature type="transmembrane region" description="Helical" evidence="2">
    <location>
        <begin position="190"/>
        <end position="209"/>
    </location>
</feature>
<dbReference type="PANTHER" id="PTHR43317:SF1">
    <property type="entry name" value="THERMOSPERMINE SYNTHASE ACAULIS5"/>
    <property type="match status" value="1"/>
</dbReference>
<dbReference type="GO" id="GO:0006596">
    <property type="term" value="P:polyamine biosynthetic process"/>
    <property type="evidence" value="ECO:0007669"/>
    <property type="project" value="UniProtKB-KW"/>
</dbReference>
<dbReference type="OrthoDB" id="5516475at2"/>
<feature type="transmembrane region" description="Helical" evidence="2">
    <location>
        <begin position="12"/>
        <end position="32"/>
    </location>
</feature>
<dbReference type="EMBL" id="MRCB01000014">
    <property type="protein sequence ID" value="OKH22352.1"/>
    <property type="molecule type" value="Genomic_DNA"/>
</dbReference>
<dbReference type="NCBIfam" id="NF037959">
    <property type="entry name" value="MFS_SpdSyn"/>
    <property type="match status" value="2"/>
</dbReference>
<dbReference type="InterPro" id="IPR036259">
    <property type="entry name" value="MFS_trans_sf"/>
</dbReference>
<dbReference type="Proteomes" id="UP000186868">
    <property type="component" value="Unassembled WGS sequence"/>
</dbReference>
<feature type="transmembrane region" description="Helical" evidence="2">
    <location>
        <begin position="84"/>
        <end position="103"/>
    </location>
</feature>
<keyword evidence="4" id="KW-1185">Reference proteome</keyword>
<protein>
    <submittedName>
        <fullName evidence="3">Spermine synthase</fullName>
    </submittedName>
</protein>
<accession>A0A1U7HFH2</accession>
<feature type="transmembrane region" description="Helical" evidence="2">
    <location>
        <begin position="391"/>
        <end position="412"/>
    </location>
</feature>
<evidence type="ECO:0000313" key="3">
    <source>
        <dbReference type="EMBL" id="OKH22352.1"/>
    </source>
</evidence>
<evidence type="ECO:0000313" key="4">
    <source>
        <dbReference type="Proteomes" id="UP000186868"/>
    </source>
</evidence>
<keyword evidence="1" id="KW-0620">Polyamine biosynthesis</keyword>
<dbReference type="InterPro" id="IPR029063">
    <property type="entry name" value="SAM-dependent_MTases_sf"/>
</dbReference>
<dbReference type="SUPFAM" id="SSF103473">
    <property type="entry name" value="MFS general substrate transporter"/>
    <property type="match status" value="1"/>
</dbReference>
<comment type="caution">
    <text evidence="3">The sequence shown here is derived from an EMBL/GenBank/DDBJ whole genome shotgun (WGS) entry which is preliminary data.</text>
</comment>
<dbReference type="PANTHER" id="PTHR43317">
    <property type="entry name" value="THERMOSPERMINE SYNTHASE ACAULIS5"/>
    <property type="match status" value="1"/>
</dbReference>
<dbReference type="Gene3D" id="1.20.1250.20">
    <property type="entry name" value="MFS general substrate transporter like domains"/>
    <property type="match status" value="1"/>
</dbReference>
<evidence type="ECO:0000256" key="1">
    <source>
        <dbReference type="ARBA" id="ARBA00023115"/>
    </source>
</evidence>
<dbReference type="Pfam" id="PF01564">
    <property type="entry name" value="Spermine_synth"/>
    <property type="match status" value="1"/>
</dbReference>
<feature type="transmembrane region" description="Helical" evidence="2">
    <location>
        <begin position="52"/>
        <end position="72"/>
    </location>
</feature>
<dbReference type="STRING" id="1921803.NIES593_12820"/>
<keyword evidence="2" id="KW-0812">Transmembrane</keyword>
<dbReference type="RefSeq" id="WP_073599959.1">
    <property type="nucleotide sequence ID" value="NZ_MRCB01000014.1"/>
</dbReference>
<proteinExistence type="predicted"/>
<dbReference type="Gene3D" id="3.40.50.150">
    <property type="entry name" value="Vaccinia Virus protein VP39"/>
    <property type="match status" value="1"/>
</dbReference>
<feature type="transmembrane region" description="Helical" evidence="2">
    <location>
        <begin position="123"/>
        <end position="148"/>
    </location>
</feature>
<gene>
    <name evidence="3" type="ORF">NIES593_12820</name>
</gene>
<feature type="transmembrane region" description="Helical" evidence="2">
    <location>
        <begin position="346"/>
        <end position="371"/>
    </location>
</feature>
<evidence type="ECO:0000256" key="2">
    <source>
        <dbReference type="SAM" id="Phobius"/>
    </source>
</evidence>
<feature type="transmembrane region" description="Helical" evidence="2">
    <location>
        <begin position="418"/>
        <end position="435"/>
    </location>
</feature>
<feature type="transmembrane region" description="Helical" evidence="2">
    <location>
        <begin position="303"/>
        <end position="326"/>
    </location>
</feature>
<reference evidence="3 4" key="1">
    <citation type="submission" date="2016-11" db="EMBL/GenBank/DDBJ databases">
        <title>Draft Genome Sequences of Nine Cyanobacterial Strains from Diverse Habitats.</title>
        <authorList>
            <person name="Zhu T."/>
            <person name="Hou S."/>
            <person name="Lu X."/>
            <person name="Hess W.R."/>
        </authorList>
    </citation>
    <scope>NUCLEOTIDE SEQUENCE [LARGE SCALE GENOMIC DNA]</scope>
    <source>
        <strain evidence="3 4">NIES-593</strain>
    </source>
</reference>
<keyword evidence="2" id="KW-0472">Membrane</keyword>